<accession>A0A9D1DV42</accession>
<dbReference type="InterPro" id="IPR000182">
    <property type="entry name" value="GNAT_dom"/>
</dbReference>
<evidence type="ECO:0000259" key="1">
    <source>
        <dbReference type="PROSITE" id="PS51186"/>
    </source>
</evidence>
<comment type="caution">
    <text evidence="2">The sequence shown here is derived from an EMBL/GenBank/DDBJ whole genome shotgun (WGS) entry which is preliminary data.</text>
</comment>
<gene>
    <name evidence="2" type="ORF">IAB38_05445</name>
</gene>
<evidence type="ECO:0000313" key="2">
    <source>
        <dbReference type="EMBL" id="HIR59478.1"/>
    </source>
</evidence>
<proteinExistence type="predicted"/>
<sequence>MKFKGSREIETNRLVLKPQTMKEQKRLWEILMLDDVNKYYLTVPIKFRNKLTDWNLQEKYYKTKIEHANDKDVFCWSIFLKDTDKCIGQVDCHVNNDKQSFVDVYDVGWYIDPLYQGNGYCTEAARAMLYYMFAECDIKKIITGAAIDNIASWKVMEKLGFCRKKEIKKVQYTFLDELTDIYVYTIDRETFLH</sequence>
<evidence type="ECO:0000313" key="3">
    <source>
        <dbReference type="Proteomes" id="UP000824232"/>
    </source>
</evidence>
<organism evidence="2 3">
    <name type="scientific">Candidatus Onthousia excrementipullorum</name>
    <dbReference type="NCBI Taxonomy" id="2840884"/>
    <lineage>
        <taxon>Bacteria</taxon>
        <taxon>Bacillati</taxon>
        <taxon>Bacillota</taxon>
        <taxon>Bacilli</taxon>
        <taxon>Candidatus Onthousia</taxon>
    </lineage>
</organism>
<dbReference type="AlphaFoldDB" id="A0A9D1DV42"/>
<dbReference type="PANTHER" id="PTHR43792">
    <property type="entry name" value="GNAT FAMILY, PUTATIVE (AFU_ORTHOLOGUE AFUA_3G00765)-RELATED-RELATED"/>
    <property type="match status" value="1"/>
</dbReference>
<dbReference type="SUPFAM" id="SSF55729">
    <property type="entry name" value="Acyl-CoA N-acyltransferases (Nat)"/>
    <property type="match status" value="1"/>
</dbReference>
<dbReference type="Pfam" id="PF13302">
    <property type="entry name" value="Acetyltransf_3"/>
    <property type="match status" value="1"/>
</dbReference>
<dbReference type="EMBL" id="DVHC01000055">
    <property type="protein sequence ID" value="HIR59478.1"/>
    <property type="molecule type" value="Genomic_DNA"/>
</dbReference>
<protein>
    <submittedName>
        <fullName evidence="2">GNAT family N-acetyltransferase</fullName>
    </submittedName>
</protein>
<dbReference type="Proteomes" id="UP000824232">
    <property type="component" value="Unassembled WGS sequence"/>
</dbReference>
<reference evidence="2" key="1">
    <citation type="submission" date="2020-10" db="EMBL/GenBank/DDBJ databases">
        <authorList>
            <person name="Gilroy R."/>
        </authorList>
    </citation>
    <scope>NUCLEOTIDE SEQUENCE</scope>
    <source>
        <strain evidence="2">CHK184-20233</strain>
    </source>
</reference>
<feature type="domain" description="N-acetyltransferase" evidence="1">
    <location>
        <begin position="31"/>
        <end position="187"/>
    </location>
</feature>
<dbReference type="InterPro" id="IPR016181">
    <property type="entry name" value="Acyl_CoA_acyltransferase"/>
</dbReference>
<dbReference type="Gene3D" id="3.40.630.30">
    <property type="match status" value="1"/>
</dbReference>
<dbReference type="PROSITE" id="PS51186">
    <property type="entry name" value="GNAT"/>
    <property type="match status" value="1"/>
</dbReference>
<reference evidence="2" key="2">
    <citation type="journal article" date="2021" name="PeerJ">
        <title>Extensive microbial diversity within the chicken gut microbiome revealed by metagenomics and culture.</title>
        <authorList>
            <person name="Gilroy R."/>
            <person name="Ravi A."/>
            <person name="Getino M."/>
            <person name="Pursley I."/>
            <person name="Horton D.L."/>
            <person name="Alikhan N.F."/>
            <person name="Baker D."/>
            <person name="Gharbi K."/>
            <person name="Hall N."/>
            <person name="Watson M."/>
            <person name="Adriaenssens E.M."/>
            <person name="Foster-Nyarko E."/>
            <person name="Jarju S."/>
            <person name="Secka A."/>
            <person name="Antonio M."/>
            <person name="Oren A."/>
            <person name="Chaudhuri R.R."/>
            <person name="La Ragione R."/>
            <person name="Hildebrand F."/>
            <person name="Pallen M.J."/>
        </authorList>
    </citation>
    <scope>NUCLEOTIDE SEQUENCE</scope>
    <source>
        <strain evidence="2">CHK184-20233</strain>
    </source>
</reference>
<name>A0A9D1DV42_9FIRM</name>
<dbReference type="InterPro" id="IPR051531">
    <property type="entry name" value="N-acetyltransferase"/>
</dbReference>
<dbReference type="GO" id="GO:0016747">
    <property type="term" value="F:acyltransferase activity, transferring groups other than amino-acyl groups"/>
    <property type="evidence" value="ECO:0007669"/>
    <property type="project" value="InterPro"/>
</dbReference>